<feature type="domain" description="WLM" evidence="7">
    <location>
        <begin position="1"/>
        <end position="187"/>
    </location>
</feature>
<keyword evidence="9" id="KW-1185">Reference proteome</keyword>
<feature type="region of interest" description="Disordered" evidence="5">
    <location>
        <begin position="242"/>
        <end position="267"/>
    </location>
</feature>
<dbReference type="PROSITE" id="PS50199">
    <property type="entry name" value="ZF_RANBP2_2"/>
    <property type="match status" value="1"/>
</dbReference>
<dbReference type="PANTHER" id="PTHR46622:SF1">
    <property type="entry name" value="DNA-DEPENDENT METALLOPROTEASE WSS1"/>
    <property type="match status" value="1"/>
</dbReference>
<evidence type="ECO:0000259" key="6">
    <source>
        <dbReference type="PROSITE" id="PS50199"/>
    </source>
</evidence>
<dbReference type="InterPro" id="IPR013536">
    <property type="entry name" value="WLM_dom"/>
</dbReference>
<evidence type="ECO:0008006" key="10">
    <source>
        <dbReference type="Google" id="ProtNLM"/>
    </source>
</evidence>
<dbReference type="EMBL" id="JAFCIX010000379">
    <property type="protein sequence ID" value="KAH6592472.1"/>
    <property type="molecule type" value="Genomic_DNA"/>
</dbReference>
<dbReference type="InterPro" id="IPR053000">
    <property type="entry name" value="WSS1-like_metalloprotease"/>
</dbReference>
<name>A0ABQ8F5R8_9FUNG</name>
<sequence>MQLRPLKRRDNVSVAQELLERIAAHVKPIIKSRHFRVGSLEEFYPTNPGLLGLNVNRGQVIRIRLRSAADDNRFLEFNDLIGTMLHELTHNVHGPHDAVFYKYLDELFSEYENAMDNGFCPDGNRLGGRQVSPEEMRKNAIAAAEKRLHLNSIMIPAGGRRLGVGSELDRIMSPGQLAAMAAERRARDSKWCGFGSDDLALRSELSATCPESLGIAGSTKRDRTQADTDLGEIVPKRALLSSAPCGSQGDATQHSAKNMSAGSHHSVDKLKTPYDVSVGCIYEPQPETIAALQKLSSTKASASESRLSTLTSTPLSIASARTTAPVGHRAVILDASSMNRSKTTVSVPVIYISDTEDDATTWVCTVCTLINTPLVLQCECCLSIRPE</sequence>
<feature type="compositionally biased region" description="Polar residues" evidence="5">
    <location>
        <begin position="249"/>
        <end position="263"/>
    </location>
</feature>
<feature type="domain" description="RanBP2-type" evidence="6">
    <location>
        <begin position="358"/>
        <end position="387"/>
    </location>
</feature>
<evidence type="ECO:0000256" key="1">
    <source>
        <dbReference type="ARBA" id="ARBA00022723"/>
    </source>
</evidence>
<keyword evidence="2 4" id="KW-0863">Zinc-finger</keyword>
<dbReference type="InterPro" id="IPR036443">
    <property type="entry name" value="Znf_RanBP2_sf"/>
</dbReference>
<evidence type="ECO:0000256" key="5">
    <source>
        <dbReference type="SAM" id="MobiDB-lite"/>
    </source>
</evidence>
<comment type="caution">
    <text evidence="8">The sequence shown here is derived from an EMBL/GenBank/DDBJ whole genome shotgun (WGS) entry which is preliminary data.</text>
</comment>
<keyword evidence="1" id="KW-0479">Metal-binding</keyword>
<dbReference type="PANTHER" id="PTHR46622">
    <property type="entry name" value="DNA-DEPENDENT METALLOPROTEASE WSS1"/>
    <property type="match status" value="1"/>
</dbReference>
<dbReference type="InterPro" id="IPR001876">
    <property type="entry name" value="Znf_RanBP2"/>
</dbReference>
<protein>
    <recommendedName>
        <fullName evidence="10">WLM domain-containing protein</fullName>
    </recommendedName>
</protein>
<organism evidence="8 9">
    <name type="scientific">Batrachochytrium salamandrivorans</name>
    <dbReference type="NCBI Taxonomy" id="1357716"/>
    <lineage>
        <taxon>Eukaryota</taxon>
        <taxon>Fungi</taxon>
        <taxon>Fungi incertae sedis</taxon>
        <taxon>Chytridiomycota</taxon>
        <taxon>Chytridiomycota incertae sedis</taxon>
        <taxon>Chytridiomycetes</taxon>
        <taxon>Rhizophydiales</taxon>
        <taxon>Rhizophydiales incertae sedis</taxon>
        <taxon>Batrachochytrium</taxon>
    </lineage>
</organism>
<accession>A0ABQ8F5R8</accession>
<evidence type="ECO:0000256" key="4">
    <source>
        <dbReference type="PROSITE-ProRule" id="PRU00322"/>
    </source>
</evidence>
<dbReference type="Pfam" id="PF08325">
    <property type="entry name" value="WLM"/>
    <property type="match status" value="1"/>
</dbReference>
<dbReference type="PROSITE" id="PS01358">
    <property type="entry name" value="ZF_RANBP2_1"/>
    <property type="match status" value="1"/>
</dbReference>
<evidence type="ECO:0000256" key="3">
    <source>
        <dbReference type="ARBA" id="ARBA00022833"/>
    </source>
</evidence>
<dbReference type="SUPFAM" id="SSF90209">
    <property type="entry name" value="Ran binding protein zinc finger-like"/>
    <property type="match status" value="1"/>
</dbReference>
<dbReference type="Gene3D" id="2.30.30.380">
    <property type="entry name" value="Zn-finger domain of Sec23/24"/>
    <property type="match status" value="1"/>
</dbReference>
<evidence type="ECO:0000313" key="8">
    <source>
        <dbReference type="EMBL" id="KAH6592472.1"/>
    </source>
</evidence>
<dbReference type="PROSITE" id="PS51397">
    <property type="entry name" value="WLM"/>
    <property type="match status" value="1"/>
</dbReference>
<gene>
    <name evidence="8" type="ORF">BASA50_008088</name>
</gene>
<keyword evidence="3" id="KW-0862">Zinc</keyword>
<evidence type="ECO:0000256" key="2">
    <source>
        <dbReference type="ARBA" id="ARBA00022771"/>
    </source>
</evidence>
<proteinExistence type="predicted"/>
<dbReference type="Proteomes" id="UP001648503">
    <property type="component" value="Unassembled WGS sequence"/>
</dbReference>
<evidence type="ECO:0000259" key="7">
    <source>
        <dbReference type="PROSITE" id="PS51397"/>
    </source>
</evidence>
<reference evidence="8 9" key="1">
    <citation type="submission" date="2021-02" db="EMBL/GenBank/DDBJ databases">
        <title>Variation within the Batrachochytrium salamandrivorans European outbreak.</title>
        <authorList>
            <person name="Kelly M."/>
            <person name="Pasmans F."/>
            <person name="Shea T.P."/>
            <person name="Munoz J.F."/>
            <person name="Carranza S."/>
            <person name="Cuomo C.A."/>
            <person name="Martel A."/>
        </authorList>
    </citation>
    <scope>NUCLEOTIDE SEQUENCE [LARGE SCALE GENOMIC DNA]</scope>
    <source>
        <strain evidence="8 9">AMFP18/2</strain>
    </source>
</reference>
<evidence type="ECO:0000313" key="9">
    <source>
        <dbReference type="Proteomes" id="UP001648503"/>
    </source>
</evidence>